<dbReference type="InterPro" id="IPR004045">
    <property type="entry name" value="Glutathione_S-Trfase_N"/>
</dbReference>
<feature type="domain" description="GST N-terminal" evidence="1">
    <location>
        <begin position="91"/>
        <end position="173"/>
    </location>
</feature>
<reference evidence="2" key="1">
    <citation type="journal article" date="2012" name="Mol. Biol. Evol.">
        <title>Transcriptomic Evidence for the Expression of Horizontally Transferred Algal Nuclear Genes in the Photosynthetic Sea Slug, Elysia chlorotica.</title>
        <authorList>
            <person name="Pierce S.K."/>
            <person name="Fang X."/>
            <person name="Schwartz J.A."/>
            <person name="Jiang X."/>
            <person name="Zhao W."/>
            <person name="Curtis N.E."/>
            <person name="Kocot K.M."/>
            <person name="Yang B."/>
            <person name="Wang J."/>
        </authorList>
    </citation>
    <scope>NUCLEOTIDE SEQUENCE</scope>
</reference>
<organism evidence="2">
    <name type="scientific">Vaucheria litorea</name>
    <name type="common">Yellow-green alga</name>
    <dbReference type="NCBI Taxonomy" id="109269"/>
    <lineage>
        <taxon>Eukaryota</taxon>
        <taxon>Sar</taxon>
        <taxon>Stramenopiles</taxon>
        <taxon>Ochrophyta</taxon>
        <taxon>PX clade</taxon>
        <taxon>Xanthophyceae</taxon>
        <taxon>Vaucheriales</taxon>
        <taxon>Vaucheriaceae</taxon>
        <taxon>Vaucheria</taxon>
    </lineage>
</organism>
<proteinExistence type="predicted"/>
<dbReference type="SUPFAM" id="SSF52833">
    <property type="entry name" value="Thioredoxin-like"/>
    <property type="match status" value="2"/>
</dbReference>
<dbReference type="PROSITE" id="PS50404">
    <property type="entry name" value="GST_NTER"/>
    <property type="match status" value="2"/>
</dbReference>
<evidence type="ECO:0000259" key="1">
    <source>
        <dbReference type="PROSITE" id="PS50404"/>
    </source>
</evidence>
<protein>
    <recommendedName>
        <fullName evidence="1">GST N-terminal domain-containing protein</fullName>
    </recommendedName>
</protein>
<dbReference type="PANTHER" id="PTHR45288:SF1">
    <property type="entry name" value="THIOREDOXIN FAMILY PROTEIN"/>
    <property type="match status" value="1"/>
</dbReference>
<dbReference type="PANTHER" id="PTHR45288">
    <property type="entry name" value="THIOREDOXIN FAMILY PROTEIN"/>
    <property type="match status" value="1"/>
</dbReference>
<dbReference type="AlphaFoldDB" id="H6WBB8"/>
<sequence length="294" mass="32449">MDISQSLPPLKVPESFEVPEPKPLTVTDSSKIPSLLLGAASLGLRFGSSIATFGYKSAFGEASEGEYALKIGPLSLKDSNPTVKTFNRPKKTLVLYEYEASSECRKVREACSLIDLSLSIRPCPKNGNNFRAMLESFGEGINVPYMIDPNTKTCLYESEEIIDYLFEKYGPGKESVPSSLKGAISNFSSSLAGWGTFSGGQTRLKNAKPENGLRKELELWGYDGSPFVKPVRALLTELELPHKLIFCARGSANREEMIKKAGRFQVPFLVDPNTGVEMFESNEIVQYLKDVYTD</sequence>
<dbReference type="InterPro" id="IPR036249">
    <property type="entry name" value="Thioredoxin-like_sf"/>
</dbReference>
<name>H6WBB8_VAULI</name>
<dbReference type="EMBL" id="JQ062437">
    <property type="protein sequence ID" value="AFA52606.1"/>
    <property type="molecule type" value="Genomic_DNA"/>
</dbReference>
<dbReference type="Gene3D" id="3.40.30.10">
    <property type="entry name" value="Glutaredoxin"/>
    <property type="match status" value="2"/>
</dbReference>
<evidence type="ECO:0000313" key="2">
    <source>
        <dbReference type="EMBL" id="AFA52606.1"/>
    </source>
</evidence>
<accession>H6WBB8</accession>
<dbReference type="Pfam" id="PF13417">
    <property type="entry name" value="GST_N_3"/>
    <property type="match status" value="2"/>
</dbReference>
<feature type="domain" description="GST N-terminal" evidence="1">
    <location>
        <begin position="215"/>
        <end position="294"/>
    </location>
</feature>